<evidence type="ECO:0000256" key="3">
    <source>
        <dbReference type="HAMAP-Rule" id="MF_00023"/>
    </source>
</evidence>
<dbReference type="HAMAP" id="MF_00023">
    <property type="entry name" value="SmpB"/>
    <property type="match status" value="1"/>
</dbReference>
<evidence type="ECO:0000313" key="4">
    <source>
        <dbReference type="EMBL" id="SHE27923.1"/>
    </source>
</evidence>
<protein>
    <recommendedName>
        <fullName evidence="3">SsrA-binding protein</fullName>
    </recommendedName>
    <alternativeName>
        <fullName evidence="3">Small protein B</fullName>
    </alternativeName>
</protein>
<dbReference type="CDD" id="cd09294">
    <property type="entry name" value="SmpB"/>
    <property type="match status" value="1"/>
</dbReference>
<dbReference type="Pfam" id="PF01668">
    <property type="entry name" value="SmpB"/>
    <property type="match status" value="1"/>
</dbReference>
<keyword evidence="5" id="KW-1185">Reference proteome</keyword>
<name>A0A1M4S6T9_9LACT</name>
<proteinExistence type="inferred from homology"/>
<dbReference type="Proteomes" id="UP000184128">
    <property type="component" value="Unassembled WGS sequence"/>
</dbReference>
<evidence type="ECO:0000256" key="2">
    <source>
        <dbReference type="ARBA" id="ARBA00022884"/>
    </source>
</evidence>
<keyword evidence="2 3" id="KW-0694">RNA-binding</keyword>
<dbReference type="InterPro" id="IPR020081">
    <property type="entry name" value="SsrA-bd_prot_CS"/>
</dbReference>
<comment type="similarity">
    <text evidence="3">Belongs to the SmpB family.</text>
</comment>
<keyword evidence="1 3" id="KW-0963">Cytoplasm</keyword>
<dbReference type="PANTHER" id="PTHR30308:SF2">
    <property type="entry name" value="SSRA-BINDING PROTEIN"/>
    <property type="match status" value="1"/>
</dbReference>
<dbReference type="InterPro" id="IPR000037">
    <property type="entry name" value="SsrA-bd_prot"/>
</dbReference>
<accession>A0A1M4S6T9</accession>
<organism evidence="4 5">
    <name type="scientific">Atopostipes suicloacalis DSM 15692</name>
    <dbReference type="NCBI Taxonomy" id="1121025"/>
    <lineage>
        <taxon>Bacteria</taxon>
        <taxon>Bacillati</taxon>
        <taxon>Bacillota</taxon>
        <taxon>Bacilli</taxon>
        <taxon>Lactobacillales</taxon>
        <taxon>Carnobacteriaceae</taxon>
        <taxon>Atopostipes</taxon>
    </lineage>
</organism>
<dbReference type="EMBL" id="FQUF01000002">
    <property type="protein sequence ID" value="SHE27923.1"/>
    <property type="molecule type" value="Genomic_DNA"/>
</dbReference>
<dbReference type="NCBIfam" id="TIGR00086">
    <property type="entry name" value="smpB"/>
    <property type="match status" value="1"/>
</dbReference>
<dbReference type="SUPFAM" id="SSF74982">
    <property type="entry name" value="Small protein B (SmpB)"/>
    <property type="match status" value="1"/>
</dbReference>
<evidence type="ECO:0000313" key="5">
    <source>
        <dbReference type="Proteomes" id="UP000184128"/>
    </source>
</evidence>
<dbReference type="RefSeq" id="WP_073294514.1">
    <property type="nucleotide sequence ID" value="NZ_FQUF01000002.1"/>
</dbReference>
<dbReference type="Gene3D" id="2.40.280.10">
    <property type="match status" value="1"/>
</dbReference>
<comment type="function">
    <text evidence="3">Required for rescue of stalled ribosomes mediated by trans-translation. Binds to transfer-messenger RNA (tmRNA), required for stable association of tmRNA with ribosomes. tmRNA and SmpB together mimic tRNA shape, replacing the anticodon stem-loop with SmpB. tmRNA is encoded by the ssrA gene; the 2 termini fold to resemble tRNA(Ala) and it encodes a 'tag peptide', a short internal open reading frame. During trans-translation Ala-aminoacylated tmRNA acts like a tRNA, entering the A-site of stalled ribosomes, displacing the stalled mRNA. The ribosome then switches to translate the ORF on the tmRNA; the nascent peptide is terminated with the 'tag peptide' encoded by the tmRNA and targeted for degradation. The ribosome is freed to recommence translation, which seems to be the essential function of trans-translation.</text>
</comment>
<dbReference type="STRING" id="1121025.SAMN02745249_00081"/>
<dbReference type="PANTHER" id="PTHR30308">
    <property type="entry name" value="TMRNA-BINDING COMPONENT OF TRANS-TRANSLATION TAGGING COMPLEX"/>
    <property type="match status" value="1"/>
</dbReference>
<dbReference type="InterPro" id="IPR023620">
    <property type="entry name" value="SmpB"/>
</dbReference>
<dbReference type="OrthoDB" id="9805462at2"/>
<dbReference type="GO" id="GO:0005829">
    <property type="term" value="C:cytosol"/>
    <property type="evidence" value="ECO:0007669"/>
    <property type="project" value="TreeGrafter"/>
</dbReference>
<dbReference type="NCBIfam" id="NF003843">
    <property type="entry name" value="PRK05422.1"/>
    <property type="match status" value="1"/>
</dbReference>
<dbReference type="AlphaFoldDB" id="A0A1M4S6T9"/>
<dbReference type="GO" id="GO:0003723">
    <property type="term" value="F:RNA binding"/>
    <property type="evidence" value="ECO:0007669"/>
    <property type="project" value="UniProtKB-UniRule"/>
</dbReference>
<sequence length="156" mass="18059">MSKTKHQNPTIAQNRKARHDFDILETIEAGIVLRGTEIKSIRKGSINLQDGFAGFRGDELFLYNVHISPFKEGNQFNHDPLRTRKLLLKRKELNRLMGLSQQAGHTLVPLKVYIKNGVAKVLLGLARGKKQFDKRETLKRKDQQREIQRALKDRYN</sequence>
<dbReference type="PROSITE" id="PS01317">
    <property type="entry name" value="SSRP"/>
    <property type="match status" value="1"/>
</dbReference>
<comment type="subcellular location">
    <subcellularLocation>
        <location evidence="3">Cytoplasm</location>
    </subcellularLocation>
    <text evidence="3">The tmRNA-SmpB complex associates with stalled 70S ribosomes.</text>
</comment>
<evidence type="ECO:0000256" key="1">
    <source>
        <dbReference type="ARBA" id="ARBA00022490"/>
    </source>
</evidence>
<dbReference type="GO" id="GO:0070929">
    <property type="term" value="P:trans-translation"/>
    <property type="evidence" value="ECO:0007669"/>
    <property type="project" value="UniProtKB-UniRule"/>
</dbReference>
<dbReference type="GO" id="GO:0070930">
    <property type="term" value="P:trans-translation-dependent protein tagging"/>
    <property type="evidence" value="ECO:0007669"/>
    <property type="project" value="TreeGrafter"/>
</dbReference>
<gene>
    <name evidence="3" type="primary">smpB</name>
    <name evidence="4" type="ORF">SAMN02745249_00081</name>
</gene>
<reference evidence="5" key="1">
    <citation type="submission" date="2016-11" db="EMBL/GenBank/DDBJ databases">
        <authorList>
            <person name="Varghese N."/>
            <person name="Submissions S."/>
        </authorList>
    </citation>
    <scope>NUCLEOTIDE SEQUENCE [LARGE SCALE GENOMIC DNA]</scope>
    <source>
        <strain evidence="5">DSM 15692</strain>
    </source>
</reference>